<dbReference type="PANTHER" id="PTHR43744:SF8">
    <property type="entry name" value="SN-GLYCEROL-3-PHOSPHATE TRANSPORT SYSTEM PERMEASE PROTEIN UGPE"/>
    <property type="match status" value="1"/>
</dbReference>
<gene>
    <name evidence="9" type="primary">ycjP_22</name>
    <name evidence="10" type="ORF">DXC39_07020</name>
    <name evidence="9" type="ORF">ERS852407_01066</name>
</gene>
<accession>A0A173ZN95</accession>
<dbReference type="PANTHER" id="PTHR43744">
    <property type="entry name" value="ABC TRANSPORTER PERMEASE PROTEIN MG189-RELATED-RELATED"/>
    <property type="match status" value="1"/>
</dbReference>
<evidence type="ECO:0000313" key="11">
    <source>
        <dbReference type="Proteomes" id="UP000095651"/>
    </source>
</evidence>
<keyword evidence="5 7" id="KW-1133">Transmembrane helix</keyword>
<evidence type="ECO:0000256" key="2">
    <source>
        <dbReference type="ARBA" id="ARBA00022448"/>
    </source>
</evidence>
<dbReference type="CDD" id="cd06261">
    <property type="entry name" value="TM_PBP2"/>
    <property type="match status" value="1"/>
</dbReference>
<dbReference type="EMBL" id="QSSQ01000003">
    <property type="protein sequence ID" value="RGM07458.1"/>
    <property type="molecule type" value="Genomic_DNA"/>
</dbReference>
<keyword evidence="6 7" id="KW-0472">Membrane</keyword>
<feature type="domain" description="ABC transmembrane type-1" evidence="8">
    <location>
        <begin position="68"/>
        <end position="256"/>
    </location>
</feature>
<proteinExistence type="inferred from homology"/>
<feature type="transmembrane region" description="Helical" evidence="7">
    <location>
        <begin position="177"/>
        <end position="199"/>
    </location>
</feature>
<comment type="similarity">
    <text evidence="7">Belongs to the binding-protein-dependent transport system permease family.</text>
</comment>
<reference evidence="9 11" key="1">
    <citation type="submission" date="2015-09" db="EMBL/GenBank/DDBJ databases">
        <authorList>
            <consortium name="Pathogen Informatics"/>
        </authorList>
    </citation>
    <scope>NUCLEOTIDE SEQUENCE [LARGE SCALE GENOMIC DNA]</scope>
    <source>
        <strain evidence="9 11">2789STDY5608850</strain>
    </source>
</reference>
<dbReference type="GO" id="GO:0005886">
    <property type="term" value="C:plasma membrane"/>
    <property type="evidence" value="ECO:0007669"/>
    <property type="project" value="UniProtKB-SubCell"/>
</dbReference>
<dbReference type="InterPro" id="IPR035906">
    <property type="entry name" value="MetI-like_sf"/>
</dbReference>
<dbReference type="PROSITE" id="PS50928">
    <property type="entry name" value="ABC_TM1"/>
    <property type="match status" value="1"/>
</dbReference>
<dbReference type="Gene3D" id="1.10.3720.10">
    <property type="entry name" value="MetI-like"/>
    <property type="match status" value="1"/>
</dbReference>
<evidence type="ECO:0000313" key="9">
    <source>
        <dbReference type="EMBL" id="CUN77714.1"/>
    </source>
</evidence>
<evidence type="ECO:0000313" key="10">
    <source>
        <dbReference type="EMBL" id="RGM07458.1"/>
    </source>
</evidence>
<evidence type="ECO:0000256" key="5">
    <source>
        <dbReference type="ARBA" id="ARBA00022989"/>
    </source>
</evidence>
<dbReference type="SUPFAM" id="SSF161098">
    <property type="entry name" value="MetI-like"/>
    <property type="match status" value="1"/>
</dbReference>
<organism evidence="9 11">
    <name type="scientific">Hungatella hathewayi</name>
    <dbReference type="NCBI Taxonomy" id="154046"/>
    <lineage>
        <taxon>Bacteria</taxon>
        <taxon>Bacillati</taxon>
        <taxon>Bacillota</taxon>
        <taxon>Clostridia</taxon>
        <taxon>Lachnospirales</taxon>
        <taxon>Lachnospiraceae</taxon>
        <taxon>Hungatella</taxon>
    </lineage>
</organism>
<dbReference type="Proteomes" id="UP000095651">
    <property type="component" value="Unassembled WGS sequence"/>
</dbReference>
<evidence type="ECO:0000256" key="3">
    <source>
        <dbReference type="ARBA" id="ARBA00022475"/>
    </source>
</evidence>
<evidence type="ECO:0000256" key="7">
    <source>
        <dbReference type="RuleBase" id="RU363032"/>
    </source>
</evidence>
<evidence type="ECO:0000256" key="4">
    <source>
        <dbReference type="ARBA" id="ARBA00022692"/>
    </source>
</evidence>
<dbReference type="Proteomes" id="UP000261257">
    <property type="component" value="Unassembled WGS sequence"/>
</dbReference>
<protein>
    <submittedName>
        <fullName evidence="9">Binding-protein-dependent transport system inner membrane protein</fullName>
    </submittedName>
    <submittedName>
        <fullName evidence="10">Carbohydrate ABC transporter permease</fullName>
    </submittedName>
</protein>
<dbReference type="AlphaFoldDB" id="A0A173ZN95"/>
<evidence type="ECO:0000256" key="1">
    <source>
        <dbReference type="ARBA" id="ARBA00004651"/>
    </source>
</evidence>
<feature type="transmembrane region" description="Helical" evidence="7">
    <location>
        <begin position="103"/>
        <end position="124"/>
    </location>
</feature>
<dbReference type="RefSeq" id="WP_055653321.1">
    <property type="nucleotide sequence ID" value="NZ_CABIXC010000002.1"/>
</dbReference>
<feature type="transmembrane region" description="Helical" evidence="7">
    <location>
        <begin position="235"/>
        <end position="256"/>
    </location>
</feature>
<keyword evidence="2 7" id="KW-0813">Transport</keyword>
<evidence type="ECO:0000313" key="12">
    <source>
        <dbReference type="Proteomes" id="UP000261257"/>
    </source>
</evidence>
<dbReference type="EMBL" id="CYZE01000002">
    <property type="protein sequence ID" value="CUN77714.1"/>
    <property type="molecule type" value="Genomic_DNA"/>
</dbReference>
<reference evidence="10 12" key="2">
    <citation type="submission" date="2018-08" db="EMBL/GenBank/DDBJ databases">
        <title>A genome reference for cultivated species of the human gut microbiota.</title>
        <authorList>
            <person name="Zou Y."/>
            <person name="Xue W."/>
            <person name="Luo G."/>
        </authorList>
    </citation>
    <scope>NUCLEOTIDE SEQUENCE [LARGE SCALE GENOMIC DNA]</scope>
    <source>
        <strain evidence="10 12">TF05-11AC</strain>
    </source>
</reference>
<evidence type="ECO:0000259" key="8">
    <source>
        <dbReference type="PROSITE" id="PS50928"/>
    </source>
</evidence>
<keyword evidence="4 7" id="KW-0812">Transmembrane</keyword>
<feature type="transmembrane region" description="Helical" evidence="7">
    <location>
        <begin position="136"/>
        <end position="156"/>
    </location>
</feature>
<evidence type="ECO:0000256" key="6">
    <source>
        <dbReference type="ARBA" id="ARBA00023136"/>
    </source>
</evidence>
<feature type="transmembrane region" description="Helical" evidence="7">
    <location>
        <begin position="7"/>
        <end position="32"/>
    </location>
</feature>
<dbReference type="GO" id="GO:0055085">
    <property type="term" value="P:transmembrane transport"/>
    <property type="evidence" value="ECO:0007669"/>
    <property type="project" value="InterPro"/>
</dbReference>
<comment type="subcellular location">
    <subcellularLocation>
        <location evidence="1 7">Cell membrane</location>
        <topology evidence="1 7">Multi-pass membrane protein</topology>
    </subcellularLocation>
</comment>
<dbReference type="Pfam" id="PF00528">
    <property type="entry name" value="BPD_transp_1"/>
    <property type="match status" value="1"/>
</dbReference>
<dbReference type="InterPro" id="IPR000515">
    <property type="entry name" value="MetI-like"/>
</dbReference>
<feature type="transmembrane region" description="Helical" evidence="7">
    <location>
        <begin position="67"/>
        <end position="91"/>
    </location>
</feature>
<dbReference type="GeneID" id="86060196"/>
<keyword evidence="3" id="KW-1003">Cell membrane</keyword>
<name>A0A173ZN95_9FIRM</name>
<sequence length="271" mass="30299">MEKKVQPVLWAEAVLLAVLALAALFPFVYMVLTSMRQTYSMELNFGLTGLNLRNYSTIFKNFEFGKYLFNSVSVVVIACFFNAVISSTAAYGFEKKKFVGSELLFAVYLATLMVPSQVILIPLFRIAQKLHLLNTYLILALPVVNAFGVFLIRQFITSVPDDLIEAARIDGCREFRIFYSIVVPLIKPVLVSLTVFTFITTWNDFVWPLIAITNTNRSTLTLALASLQGNYATNYGLVMAGATLTFMPPFILYIFLQKEFVEGIALSGVKG</sequence>